<dbReference type="Proteomes" id="UP001174909">
    <property type="component" value="Unassembled WGS sequence"/>
</dbReference>
<dbReference type="CDD" id="cd02069">
    <property type="entry name" value="methionine_synthase_B12_BD"/>
    <property type="match status" value="1"/>
</dbReference>
<feature type="domain" description="B12-binding" evidence="11">
    <location>
        <begin position="210"/>
        <end position="345"/>
    </location>
</feature>
<dbReference type="PROSITE" id="PS50972">
    <property type="entry name" value="PTERIN_BINDING"/>
    <property type="match status" value="1"/>
</dbReference>
<evidence type="ECO:0000256" key="3">
    <source>
        <dbReference type="ARBA" id="ARBA00022628"/>
    </source>
</evidence>
<dbReference type="Pfam" id="PF00809">
    <property type="entry name" value="Pterin_bind"/>
    <property type="match status" value="1"/>
</dbReference>
<dbReference type="PROSITE" id="PS51332">
    <property type="entry name" value="B12_BINDING"/>
    <property type="match status" value="1"/>
</dbReference>
<keyword evidence="6" id="KW-0677">Repeat</keyword>
<dbReference type="FunFam" id="3.20.20.20:FF:000002">
    <property type="entry name" value="Methionine synthase"/>
    <property type="match status" value="1"/>
</dbReference>
<evidence type="ECO:0000256" key="1">
    <source>
        <dbReference type="ARBA" id="ARBA00010398"/>
    </source>
</evidence>
<comment type="similarity">
    <text evidence="1">Belongs to the vitamin-B12 dependent methionine synthase family.</text>
</comment>
<proteinExistence type="inferred from homology"/>
<keyword evidence="14" id="KW-1185">Reference proteome</keyword>
<dbReference type="SUPFAM" id="SSF51717">
    <property type="entry name" value="Dihydropteroate synthetase-like"/>
    <property type="match status" value="1"/>
</dbReference>
<dbReference type="InterPro" id="IPR003759">
    <property type="entry name" value="Cbl-bd_cap"/>
</dbReference>
<dbReference type="InterPro" id="IPR050554">
    <property type="entry name" value="Met_Synthase/Corrinoid"/>
</dbReference>
<keyword evidence="7" id="KW-0170">Cobalt</keyword>
<dbReference type="InterPro" id="IPR036724">
    <property type="entry name" value="Cobalamin-bd_sf"/>
</dbReference>
<evidence type="ECO:0000256" key="7">
    <source>
        <dbReference type="ARBA" id="ARBA00023285"/>
    </source>
</evidence>
<keyword evidence="3" id="KW-0846">Cobalamin</keyword>
<dbReference type="Pfam" id="PF02965">
    <property type="entry name" value="Met_synt_B12"/>
    <property type="match status" value="1"/>
</dbReference>
<dbReference type="SUPFAM" id="SSF56507">
    <property type="entry name" value="Methionine synthase activation domain-like"/>
    <property type="match status" value="1"/>
</dbReference>
<dbReference type="Gene3D" id="3.20.20.20">
    <property type="entry name" value="Dihydropteroate synthase-like"/>
    <property type="match status" value="1"/>
</dbReference>
<evidence type="ECO:0000259" key="9">
    <source>
        <dbReference type="PROSITE" id="PS50972"/>
    </source>
</evidence>
<dbReference type="AlphaFoldDB" id="A0AA35WFV5"/>
<dbReference type="GO" id="GO:0050667">
    <property type="term" value="P:homocysteine metabolic process"/>
    <property type="evidence" value="ECO:0007669"/>
    <property type="project" value="TreeGrafter"/>
</dbReference>
<keyword evidence="4 8" id="KW-0808">Transferase</keyword>
<protein>
    <submittedName>
        <fullName evidence="13">Methionine synthase</fullName>
    </submittedName>
</protein>
<evidence type="ECO:0000259" key="12">
    <source>
        <dbReference type="PROSITE" id="PS51337"/>
    </source>
</evidence>
<dbReference type="SUPFAM" id="SSF52242">
    <property type="entry name" value="Cobalamin (vitamin B12)-binding domain"/>
    <property type="match status" value="1"/>
</dbReference>
<organism evidence="13 14">
    <name type="scientific">Geodia barretti</name>
    <name type="common">Barrett's horny sponge</name>
    <dbReference type="NCBI Taxonomy" id="519541"/>
    <lineage>
        <taxon>Eukaryota</taxon>
        <taxon>Metazoa</taxon>
        <taxon>Porifera</taxon>
        <taxon>Demospongiae</taxon>
        <taxon>Heteroscleromorpha</taxon>
        <taxon>Tetractinellida</taxon>
        <taxon>Astrophorina</taxon>
        <taxon>Geodiidae</taxon>
        <taxon>Geodia</taxon>
    </lineage>
</organism>
<reference evidence="13" key="1">
    <citation type="submission" date="2023-03" db="EMBL/GenBank/DDBJ databases">
        <authorList>
            <person name="Steffen K."/>
            <person name="Cardenas P."/>
        </authorList>
    </citation>
    <scope>NUCLEOTIDE SEQUENCE</scope>
</reference>
<name>A0AA35WFV5_GEOBA</name>
<evidence type="ECO:0000256" key="6">
    <source>
        <dbReference type="ARBA" id="ARBA00022737"/>
    </source>
</evidence>
<dbReference type="Gene3D" id="3.10.196.10">
    <property type="entry name" value="Vitamin B12-dependent methionine synthase, activation domain"/>
    <property type="match status" value="1"/>
</dbReference>
<dbReference type="GO" id="GO:0008705">
    <property type="term" value="F:methionine synthase activity"/>
    <property type="evidence" value="ECO:0007669"/>
    <property type="project" value="InterPro"/>
</dbReference>
<dbReference type="InterPro" id="IPR011005">
    <property type="entry name" value="Dihydropteroate_synth-like_sf"/>
</dbReference>
<feature type="domain" description="AdoMet activation" evidence="10">
    <location>
        <begin position="361"/>
        <end position="694"/>
    </location>
</feature>
<keyword evidence="5" id="KW-0479">Metal-binding</keyword>
<dbReference type="GO" id="GO:0046872">
    <property type="term" value="F:metal ion binding"/>
    <property type="evidence" value="ECO:0007669"/>
    <property type="project" value="UniProtKB-KW"/>
</dbReference>
<dbReference type="SMART" id="SM01018">
    <property type="entry name" value="B12-binding_2"/>
    <property type="match status" value="1"/>
</dbReference>
<dbReference type="SUPFAM" id="SSF47644">
    <property type="entry name" value="Methionine synthase domain"/>
    <property type="match status" value="1"/>
</dbReference>
<evidence type="ECO:0000313" key="13">
    <source>
        <dbReference type="EMBL" id="CAI8015776.1"/>
    </source>
</evidence>
<accession>A0AA35WFV5</accession>
<dbReference type="InterPro" id="IPR036594">
    <property type="entry name" value="Meth_synthase_dom"/>
</dbReference>
<gene>
    <name evidence="13" type="ORF">GBAR_LOCUS9741</name>
</gene>
<dbReference type="Pfam" id="PF02310">
    <property type="entry name" value="B12-binding"/>
    <property type="match status" value="1"/>
</dbReference>
<dbReference type="PANTHER" id="PTHR45833">
    <property type="entry name" value="METHIONINE SYNTHASE"/>
    <property type="match status" value="1"/>
</dbReference>
<dbReference type="EMBL" id="CASHTH010001466">
    <property type="protein sequence ID" value="CAI8015776.1"/>
    <property type="molecule type" value="Genomic_DNA"/>
</dbReference>
<dbReference type="Gene3D" id="3.40.50.280">
    <property type="entry name" value="Cobalamin-binding domain"/>
    <property type="match status" value="1"/>
</dbReference>
<dbReference type="GO" id="GO:0031419">
    <property type="term" value="F:cobalamin binding"/>
    <property type="evidence" value="ECO:0007669"/>
    <property type="project" value="UniProtKB-KW"/>
</dbReference>
<evidence type="ECO:0000259" key="10">
    <source>
        <dbReference type="PROSITE" id="PS50974"/>
    </source>
</evidence>
<dbReference type="InterPro" id="IPR037010">
    <property type="entry name" value="VitB12-dep_Met_synth_activ_sf"/>
</dbReference>
<evidence type="ECO:0000259" key="11">
    <source>
        <dbReference type="PROSITE" id="PS51332"/>
    </source>
</evidence>
<sequence length="694" mass="77240">MAFDEQGQADTVERKVDICSRSYEILTRKVGFPPQDIIFDPNIFAVGTGIEEHNRYAVAYIEAARELKVRFPQCHVSGGVSNVSFSFRGNDPVREALHSVFLYHAVQAGMDMGIVNAGQLAVYEEISPSLRRASEDVILDRRDDATERLLELAKDGPLMDGMNTVGDLFGSGRMFLPQVVKSARVMKKAVAVLVPHIDAEHQEGDTPRSNGKLVIATVKGDVHDIGKNIVGVVLGCNNYEVIDLGVMTPFQNILNAARDVNADVIGLSGLITPSLDEMTTVAREMNRQGFDIPLLIGGAATSAAHTAVRIAPEYPHGVIHVRDASRSVTTMNELVDEHTRRQLIAQTHDRYDRIRADRASRSAQSQLLPLNEARQRRLGFDWDSTVTESPTFIGAKVFDDYSLDELVDYISWTPFFGAWELRGAFPAILKSPTYGEEAKRLLSDAQHLLHKMIDEKALTAKATIGFFPANSVGDDVEIYTDESRNQVKETLHFLRQQWDKTRQRANLPQQDFCLADFIAPKESGVADYIGAFVVTAGIGGDEYAAALESENDDYNAILSRALADRLAEAFSERLHERVRKEFWAYAPDEDLNSERLLKEEYQGIRPAFGYPACPDHTENATLWGLLDAERTIGVKLTENFAIWPTASTAGLYFAHPGSLYFGVGRIGRDQVEDYARRKNMPAKDVERWLSSNIL</sequence>
<dbReference type="Pfam" id="PF02607">
    <property type="entry name" value="B12-binding_2"/>
    <property type="match status" value="1"/>
</dbReference>
<dbReference type="InterPro" id="IPR004223">
    <property type="entry name" value="VitB12-dep_Met_synth_activ_dom"/>
</dbReference>
<dbReference type="InterPro" id="IPR006158">
    <property type="entry name" value="Cobalamin-bd"/>
</dbReference>
<dbReference type="PROSITE" id="PS50974">
    <property type="entry name" value="ADOMET_ACTIVATION"/>
    <property type="match status" value="1"/>
</dbReference>
<comment type="caution">
    <text evidence="13">The sequence shown here is derived from an EMBL/GenBank/DDBJ whole genome shotgun (WGS) entry which is preliminary data.</text>
</comment>
<dbReference type="PANTHER" id="PTHR45833:SF1">
    <property type="entry name" value="METHIONINE SYNTHASE"/>
    <property type="match status" value="1"/>
</dbReference>
<dbReference type="InterPro" id="IPR000489">
    <property type="entry name" value="Pterin-binding_dom"/>
</dbReference>
<feature type="domain" description="B12-binding N-terminal" evidence="12">
    <location>
        <begin position="117"/>
        <end position="205"/>
    </location>
</feature>
<dbReference type="InterPro" id="IPR033706">
    <property type="entry name" value="Met_synthase_B12-bd"/>
</dbReference>
<dbReference type="PROSITE" id="PS51337">
    <property type="entry name" value="B12_BINDING_NTER"/>
    <property type="match status" value="1"/>
</dbReference>
<evidence type="ECO:0000313" key="14">
    <source>
        <dbReference type="Proteomes" id="UP001174909"/>
    </source>
</evidence>
<feature type="domain" description="Pterin-binding" evidence="9">
    <location>
        <begin position="1"/>
        <end position="135"/>
    </location>
</feature>
<dbReference type="GO" id="GO:0005829">
    <property type="term" value="C:cytosol"/>
    <property type="evidence" value="ECO:0007669"/>
    <property type="project" value="TreeGrafter"/>
</dbReference>
<keyword evidence="2 8" id="KW-0489">Methyltransferase</keyword>
<dbReference type="GO" id="GO:0032259">
    <property type="term" value="P:methylation"/>
    <property type="evidence" value="ECO:0007669"/>
    <property type="project" value="UniProtKB-KW"/>
</dbReference>
<dbReference type="GO" id="GO:0046653">
    <property type="term" value="P:tetrahydrofolate metabolic process"/>
    <property type="evidence" value="ECO:0007669"/>
    <property type="project" value="TreeGrafter"/>
</dbReference>
<evidence type="ECO:0000256" key="2">
    <source>
        <dbReference type="ARBA" id="ARBA00022603"/>
    </source>
</evidence>
<dbReference type="Gene3D" id="1.10.288.10">
    <property type="entry name" value="Cobalamin-dependent Methionine Synthase, domain 2"/>
    <property type="match status" value="1"/>
</dbReference>
<dbReference type="FunFam" id="3.40.50.280:FF:000001">
    <property type="entry name" value="Methionine synthase"/>
    <property type="match status" value="1"/>
</dbReference>
<evidence type="ECO:0000256" key="8">
    <source>
        <dbReference type="PROSITE-ProRule" id="PRU00346"/>
    </source>
</evidence>
<evidence type="ECO:0000256" key="4">
    <source>
        <dbReference type="ARBA" id="ARBA00022679"/>
    </source>
</evidence>
<evidence type="ECO:0000256" key="5">
    <source>
        <dbReference type="ARBA" id="ARBA00022723"/>
    </source>
</evidence>